<dbReference type="AlphaFoldDB" id="H2AZ41"/>
<dbReference type="FunCoup" id="H2AZ41">
    <property type="interactions" value="445"/>
</dbReference>
<evidence type="ECO:0000256" key="6">
    <source>
        <dbReference type="PIRSR" id="PIRSR016262-1"/>
    </source>
</evidence>
<evidence type="ECO:0000256" key="1">
    <source>
        <dbReference type="ARBA" id="ARBA00004821"/>
    </source>
</evidence>
<dbReference type="GeneID" id="13887593"/>
<evidence type="ECO:0000256" key="2">
    <source>
        <dbReference type="ARBA" id="ARBA00007907"/>
    </source>
</evidence>
<name>H2AZ41_KAZAF</name>
<dbReference type="GO" id="GO:0009249">
    <property type="term" value="P:protein lipoylation"/>
    <property type="evidence" value="ECO:0007669"/>
    <property type="project" value="EnsemblFungi"/>
</dbReference>
<reference evidence="10 11" key="1">
    <citation type="journal article" date="2011" name="Proc. Natl. Acad. Sci. U.S.A.">
        <title>Evolutionary erosion of yeast sex chromosomes by mating-type switching accidents.</title>
        <authorList>
            <person name="Gordon J.L."/>
            <person name="Armisen D."/>
            <person name="Proux-Wera E."/>
            <person name="Oheigeartaigh S.S."/>
            <person name="Byrne K.P."/>
            <person name="Wolfe K.H."/>
        </authorList>
    </citation>
    <scope>NUCLEOTIDE SEQUENCE [LARGE SCALE GENOMIC DNA]</scope>
    <source>
        <strain evidence="11">ATCC 22294 / BCRC 22015 / CBS 2517 / CECT 1963 / NBRC 1671 / NRRL Y-8276</strain>
    </source>
</reference>
<proteinExistence type="inferred from homology"/>
<dbReference type="InterPro" id="IPR045864">
    <property type="entry name" value="aa-tRNA-synth_II/BPL/LPL"/>
</dbReference>
<dbReference type="InterPro" id="IPR004143">
    <property type="entry name" value="BPL_LPL_catalytic"/>
</dbReference>
<keyword evidence="11" id="KW-1185">Reference proteome</keyword>
<organism evidence="10 11">
    <name type="scientific">Kazachstania africana (strain ATCC 22294 / BCRC 22015 / CBS 2517 / CECT 1963 / NBRC 1671 / NRRL Y-8276)</name>
    <name type="common">Yeast</name>
    <name type="synonym">Kluyveromyces africanus</name>
    <dbReference type="NCBI Taxonomy" id="1071382"/>
    <lineage>
        <taxon>Eukaryota</taxon>
        <taxon>Fungi</taxon>
        <taxon>Dikarya</taxon>
        <taxon>Ascomycota</taxon>
        <taxon>Saccharomycotina</taxon>
        <taxon>Saccharomycetes</taxon>
        <taxon>Saccharomycetales</taxon>
        <taxon>Saccharomycetaceae</taxon>
        <taxon>Kazachstania</taxon>
    </lineage>
</organism>
<dbReference type="STRING" id="1071382.H2AZ41"/>
<dbReference type="UniPathway" id="UPA00538">
    <property type="reaction ID" value="UER00592"/>
</dbReference>
<feature type="domain" description="BPL/LPL catalytic" evidence="9">
    <location>
        <begin position="104"/>
        <end position="307"/>
    </location>
</feature>
<feature type="active site" description="Acyl-thioester intermediate" evidence="6">
    <location>
        <position position="267"/>
    </location>
</feature>
<dbReference type="Pfam" id="PF21948">
    <property type="entry name" value="LplA-B_cat"/>
    <property type="match status" value="1"/>
</dbReference>
<feature type="binding site" evidence="7">
    <location>
        <begin position="159"/>
        <end position="166"/>
    </location>
    <ligand>
        <name>substrate</name>
    </ligand>
</feature>
<dbReference type="InParanoid" id="H2AZ41"/>
<dbReference type="PIRSF" id="PIRSF016262">
    <property type="entry name" value="LPLase"/>
    <property type="match status" value="1"/>
</dbReference>
<feature type="binding site" evidence="7">
    <location>
        <begin position="236"/>
        <end position="238"/>
    </location>
    <ligand>
        <name>substrate</name>
    </ligand>
</feature>
<dbReference type="eggNOG" id="KOG0325">
    <property type="taxonomic scope" value="Eukaryota"/>
</dbReference>
<keyword evidence="4 5" id="KW-0012">Acyltransferase</keyword>
<evidence type="ECO:0000256" key="3">
    <source>
        <dbReference type="ARBA" id="ARBA00022679"/>
    </source>
</evidence>
<accession>H2AZ41</accession>
<dbReference type="Gene3D" id="3.30.930.10">
    <property type="entry name" value="Bira Bifunctional Protein, Domain 2"/>
    <property type="match status" value="1"/>
</dbReference>
<dbReference type="KEGG" id="kaf:KAFR_0H01880"/>
<dbReference type="NCBIfam" id="TIGR00214">
    <property type="entry name" value="lipB"/>
    <property type="match status" value="1"/>
</dbReference>
<evidence type="ECO:0000313" key="10">
    <source>
        <dbReference type="EMBL" id="CCF59597.1"/>
    </source>
</evidence>
<comment type="catalytic activity">
    <reaction evidence="5">
        <text>octanoyl-[ACP] + L-lysyl-[protein] = N(6)-octanoyl-L-lysyl-[protein] + holo-[ACP] + H(+)</text>
        <dbReference type="Rhea" id="RHEA:17665"/>
        <dbReference type="Rhea" id="RHEA-COMP:9636"/>
        <dbReference type="Rhea" id="RHEA-COMP:9685"/>
        <dbReference type="Rhea" id="RHEA-COMP:9752"/>
        <dbReference type="Rhea" id="RHEA-COMP:9928"/>
        <dbReference type="ChEBI" id="CHEBI:15378"/>
        <dbReference type="ChEBI" id="CHEBI:29969"/>
        <dbReference type="ChEBI" id="CHEBI:64479"/>
        <dbReference type="ChEBI" id="CHEBI:78463"/>
        <dbReference type="ChEBI" id="CHEBI:78809"/>
        <dbReference type="EC" id="2.3.1.181"/>
    </reaction>
</comment>
<evidence type="ECO:0000256" key="7">
    <source>
        <dbReference type="PIRSR" id="PIRSR016262-2"/>
    </source>
</evidence>
<keyword evidence="3 5" id="KW-0808">Transferase</keyword>
<evidence type="ECO:0000256" key="5">
    <source>
        <dbReference type="PIRNR" id="PIRNR016262"/>
    </source>
</evidence>
<comment type="pathway">
    <text evidence="1 5">Protein modification; protein lipoylation via endogenous pathway; protein N(6)-(lipoyl)lysine from octanoyl-[acyl-carrier-protein]: step 1/2.</text>
</comment>
<evidence type="ECO:0000256" key="4">
    <source>
        <dbReference type="ARBA" id="ARBA00023315"/>
    </source>
</evidence>
<dbReference type="RefSeq" id="XP_003958732.1">
    <property type="nucleotide sequence ID" value="XM_003958683.1"/>
</dbReference>
<dbReference type="PANTHER" id="PTHR10993:SF7">
    <property type="entry name" value="LIPOYLTRANSFERASE 2, MITOCHONDRIAL-RELATED"/>
    <property type="match status" value="1"/>
</dbReference>
<comment type="similarity">
    <text evidence="2 5">Belongs to the LipB family.</text>
</comment>
<dbReference type="EC" id="2.3.1.181" evidence="5"/>
<dbReference type="SUPFAM" id="SSF55681">
    <property type="entry name" value="Class II aaRS and biotin synthetases"/>
    <property type="match status" value="1"/>
</dbReference>
<dbReference type="PROSITE" id="PS51733">
    <property type="entry name" value="BPL_LPL_CATALYTIC"/>
    <property type="match status" value="1"/>
</dbReference>
<comment type="function">
    <text evidence="5">Catalyzes the transfer of endogenously produced octanoic acid from octanoyl-acyl-carrier-protein onto the lipoyl domains of lipoate-dependent enzymes. Lipoyl-ACP can also act as a substrate although octanoyl-ACP is likely to be the physiological substrate.</text>
</comment>
<dbReference type="OrthoDB" id="19908at2759"/>
<evidence type="ECO:0000313" key="11">
    <source>
        <dbReference type="Proteomes" id="UP000005220"/>
    </source>
</evidence>
<evidence type="ECO:0000259" key="9">
    <source>
        <dbReference type="PROSITE" id="PS51733"/>
    </source>
</evidence>
<sequence length="323" mass="35890">MLLRSVSSRDLVRVLGLKRFSTINAFKKTEPIDPSAGVLRHIQFTERMPFETGLCIQEKFVRAHLDMKALQAKIKNKINGLHQQVENATLNPSEKMILDSILAMKPNPLVLTFEFHPTYTGGKRIKKVISSEQIEKFENFVPDAAGIGPMKPTFVQVERGGQITYHGPGQMVAYVILDLKCFRDFPARCLVSAIEKATMNTLKGIPLNDSGEKLDLHTKLTEKTGVWSMQDEKIASIGIHVRRSITSHGVAINVSPNLAYLNTFEMCGSPDSTATSIINEKPTNPVSVQTTAIIFVRELAKVLGISKVERMQGDRNDIASMLE</sequence>
<gene>
    <name evidence="10" type="primary">KAFR0H01880</name>
    <name evidence="10" type="ORF">KAFR_0H01880</name>
</gene>
<feature type="binding site" evidence="7">
    <location>
        <begin position="249"/>
        <end position="251"/>
    </location>
    <ligand>
        <name>substrate</name>
    </ligand>
</feature>
<dbReference type="HOGENOM" id="CLU_035168_0_1_1"/>
<dbReference type="PROSITE" id="PS01313">
    <property type="entry name" value="LIPB"/>
    <property type="match status" value="1"/>
</dbReference>
<protein>
    <recommendedName>
        <fullName evidence="5">Octanoyltransferase</fullName>
        <ecNumber evidence="5">2.3.1.181</ecNumber>
    </recommendedName>
</protein>
<dbReference type="InterPro" id="IPR000544">
    <property type="entry name" value="Octanoyltransferase"/>
</dbReference>
<dbReference type="Proteomes" id="UP000005220">
    <property type="component" value="Chromosome 8"/>
</dbReference>
<dbReference type="GO" id="GO:0016874">
    <property type="term" value="F:ligase activity"/>
    <property type="evidence" value="ECO:0007669"/>
    <property type="project" value="EnsemblFungi"/>
</dbReference>
<dbReference type="GO" id="GO:0033819">
    <property type="term" value="F:lipoyl(octanoyl) transferase activity"/>
    <property type="evidence" value="ECO:0007669"/>
    <property type="project" value="UniProtKB-EC"/>
</dbReference>
<dbReference type="EMBL" id="HE650828">
    <property type="protein sequence ID" value="CCF59597.1"/>
    <property type="molecule type" value="Genomic_DNA"/>
</dbReference>
<feature type="site" description="Lowers pKa of active site Cys" evidence="8">
    <location>
        <position position="233"/>
    </location>
</feature>
<dbReference type="PANTHER" id="PTHR10993">
    <property type="entry name" value="OCTANOYLTRANSFERASE"/>
    <property type="match status" value="1"/>
</dbReference>
<dbReference type="InterPro" id="IPR020605">
    <property type="entry name" value="Octanoyltransferase_CS"/>
</dbReference>
<evidence type="ECO:0000256" key="8">
    <source>
        <dbReference type="PIRSR" id="PIRSR016262-3"/>
    </source>
</evidence>